<dbReference type="AlphaFoldDB" id="A0A0D0DPW0"/>
<dbReference type="EMBL" id="KN825128">
    <property type="protein sequence ID" value="KIK94123.1"/>
    <property type="molecule type" value="Genomic_DNA"/>
</dbReference>
<proteinExistence type="predicted"/>
<gene>
    <name evidence="1" type="ORF">PAXRUDRAFT_784599</name>
</gene>
<reference evidence="1 2" key="1">
    <citation type="submission" date="2014-04" db="EMBL/GenBank/DDBJ databases">
        <authorList>
            <consortium name="DOE Joint Genome Institute"/>
            <person name="Kuo A."/>
            <person name="Kohler A."/>
            <person name="Jargeat P."/>
            <person name="Nagy L.G."/>
            <person name="Floudas D."/>
            <person name="Copeland A."/>
            <person name="Barry K.W."/>
            <person name="Cichocki N."/>
            <person name="Veneault-Fourrey C."/>
            <person name="LaButti K."/>
            <person name="Lindquist E.A."/>
            <person name="Lipzen A."/>
            <person name="Lundell T."/>
            <person name="Morin E."/>
            <person name="Murat C."/>
            <person name="Sun H."/>
            <person name="Tunlid A."/>
            <person name="Henrissat B."/>
            <person name="Grigoriev I.V."/>
            <person name="Hibbett D.S."/>
            <person name="Martin F."/>
            <person name="Nordberg H.P."/>
            <person name="Cantor M.N."/>
            <person name="Hua S.X."/>
        </authorList>
    </citation>
    <scope>NUCLEOTIDE SEQUENCE [LARGE SCALE GENOMIC DNA]</scope>
    <source>
        <strain evidence="1 2">Ve08.2h10</strain>
    </source>
</reference>
<sequence length="76" mass="8543">MISHRCLRWHTGCWTRCTVSVGICKGKQWTCQHHDAKQKECRSSFDPSTHQDGGETICIVYARSLASESSKKSGQS</sequence>
<dbReference type="InParanoid" id="A0A0D0DPW0"/>
<protein>
    <submittedName>
        <fullName evidence="1">Uncharacterized protein</fullName>
    </submittedName>
</protein>
<organism evidence="1 2">
    <name type="scientific">Paxillus rubicundulus Ve08.2h10</name>
    <dbReference type="NCBI Taxonomy" id="930991"/>
    <lineage>
        <taxon>Eukaryota</taxon>
        <taxon>Fungi</taxon>
        <taxon>Dikarya</taxon>
        <taxon>Basidiomycota</taxon>
        <taxon>Agaricomycotina</taxon>
        <taxon>Agaricomycetes</taxon>
        <taxon>Agaricomycetidae</taxon>
        <taxon>Boletales</taxon>
        <taxon>Paxilineae</taxon>
        <taxon>Paxillaceae</taxon>
        <taxon>Paxillus</taxon>
    </lineage>
</organism>
<evidence type="ECO:0000313" key="1">
    <source>
        <dbReference type="EMBL" id="KIK94123.1"/>
    </source>
</evidence>
<accession>A0A0D0DPW0</accession>
<dbReference type="Proteomes" id="UP000054538">
    <property type="component" value="Unassembled WGS sequence"/>
</dbReference>
<reference evidence="2" key="2">
    <citation type="submission" date="2015-01" db="EMBL/GenBank/DDBJ databases">
        <title>Evolutionary Origins and Diversification of the Mycorrhizal Mutualists.</title>
        <authorList>
            <consortium name="DOE Joint Genome Institute"/>
            <consortium name="Mycorrhizal Genomics Consortium"/>
            <person name="Kohler A."/>
            <person name="Kuo A."/>
            <person name="Nagy L.G."/>
            <person name="Floudas D."/>
            <person name="Copeland A."/>
            <person name="Barry K.W."/>
            <person name="Cichocki N."/>
            <person name="Veneault-Fourrey C."/>
            <person name="LaButti K."/>
            <person name="Lindquist E.A."/>
            <person name="Lipzen A."/>
            <person name="Lundell T."/>
            <person name="Morin E."/>
            <person name="Murat C."/>
            <person name="Riley R."/>
            <person name="Ohm R."/>
            <person name="Sun H."/>
            <person name="Tunlid A."/>
            <person name="Henrissat B."/>
            <person name="Grigoriev I.V."/>
            <person name="Hibbett D.S."/>
            <person name="Martin F."/>
        </authorList>
    </citation>
    <scope>NUCLEOTIDE SEQUENCE [LARGE SCALE GENOMIC DNA]</scope>
    <source>
        <strain evidence="2">Ve08.2h10</strain>
    </source>
</reference>
<keyword evidence="2" id="KW-1185">Reference proteome</keyword>
<name>A0A0D0DPW0_9AGAM</name>
<evidence type="ECO:0000313" key="2">
    <source>
        <dbReference type="Proteomes" id="UP000054538"/>
    </source>
</evidence>
<dbReference type="HOGENOM" id="CLU_2655209_0_0_1"/>